<name>A0A1H7YD49_OLID1</name>
<dbReference type="AlphaFoldDB" id="A0A1H7YD49"/>
<keyword evidence="3" id="KW-1185">Reference proteome</keyword>
<gene>
    <name evidence="2" type="ORF">SAMN05661044_05190</name>
</gene>
<dbReference type="EMBL" id="FOAF01000012">
    <property type="protein sequence ID" value="SEM43267.1"/>
    <property type="molecule type" value="Genomic_DNA"/>
</dbReference>
<evidence type="ECO:0000256" key="1">
    <source>
        <dbReference type="SAM" id="Phobius"/>
    </source>
</evidence>
<protein>
    <submittedName>
        <fullName evidence="2">Uncharacterized protein</fullName>
    </submittedName>
</protein>
<proteinExistence type="predicted"/>
<keyword evidence="1" id="KW-0812">Transmembrane</keyword>
<keyword evidence="1" id="KW-1133">Transmembrane helix</keyword>
<sequence>MKLPSTRKYRFKGGNTSRESQSMWLMIIIGLAVMAFIIFVL</sequence>
<organism evidence="2 3">
    <name type="scientific">Olivibacter domesticus</name>
    <name type="common">Pseudosphingobacterium domesticum</name>
    <dbReference type="NCBI Taxonomy" id="407022"/>
    <lineage>
        <taxon>Bacteria</taxon>
        <taxon>Pseudomonadati</taxon>
        <taxon>Bacteroidota</taxon>
        <taxon>Sphingobacteriia</taxon>
        <taxon>Sphingobacteriales</taxon>
        <taxon>Sphingobacteriaceae</taxon>
        <taxon>Olivibacter</taxon>
    </lineage>
</organism>
<reference evidence="3" key="1">
    <citation type="submission" date="2016-10" db="EMBL/GenBank/DDBJ databases">
        <authorList>
            <person name="Varghese N."/>
            <person name="Submissions S."/>
        </authorList>
    </citation>
    <scope>NUCLEOTIDE SEQUENCE [LARGE SCALE GENOMIC DNA]</scope>
    <source>
        <strain evidence="3">DSM 18733</strain>
    </source>
</reference>
<feature type="transmembrane region" description="Helical" evidence="1">
    <location>
        <begin position="21"/>
        <end position="40"/>
    </location>
</feature>
<dbReference type="Proteomes" id="UP000199421">
    <property type="component" value="Unassembled WGS sequence"/>
</dbReference>
<accession>A0A1H7YD49</accession>
<keyword evidence="1" id="KW-0472">Membrane</keyword>
<evidence type="ECO:0000313" key="2">
    <source>
        <dbReference type="EMBL" id="SEM43267.1"/>
    </source>
</evidence>
<evidence type="ECO:0000313" key="3">
    <source>
        <dbReference type="Proteomes" id="UP000199421"/>
    </source>
</evidence>